<feature type="region of interest" description="Disordered" evidence="1">
    <location>
        <begin position="297"/>
        <end position="331"/>
    </location>
</feature>
<dbReference type="AlphaFoldDB" id="B7G4M1"/>
<evidence type="ECO:0008006" key="4">
    <source>
        <dbReference type="Google" id="ProtNLM"/>
    </source>
</evidence>
<evidence type="ECO:0000313" key="3">
    <source>
        <dbReference type="Proteomes" id="UP000000759"/>
    </source>
</evidence>
<keyword evidence="3" id="KW-1185">Reference proteome</keyword>
<gene>
    <name evidence="2" type="ORF">PHATRDRAFT_37989</name>
</gene>
<dbReference type="OMA" id="CIESCAC"/>
<dbReference type="STRING" id="556484.B7G4M1"/>
<proteinExistence type="predicted"/>
<accession>B7G4M1</accession>
<protein>
    <recommendedName>
        <fullName evidence="4">PLAC8 family protein</fullName>
    </recommendedName>
</protein>
<dbReference type="EMBL" id="CM000616">
    <property type="protein sequence ID" value="EEC46479.1"/>
    <property type="molecule type" value="Genomic_DNA"/>
</dbReference>
<organism evidence="2 3">
    <name type="scientific">Phaeodactylum tricornutum (strain CCAP 1055/1)</name>
    <dbReference type="NCBI Taxonomy" id="556484"/>
    <lineage>
        <taxon>Eukaryota</taxon>
        <taxon>Sar</taxon>
        <taxon>Stramenopiles</taxon>
        <taxon>Ochrophyta</taxon>
        <taxon>Bacillariophyta</taxon>
        <taxon>Bacillariophyceae</taxon>
        <taxon>Bacillariophycidae</taxon>
        <taxon>Naviculales</taxon>
        <taxon>Phaeodactylaceae</taxon>
        <taxon>Phaeodactylum</taxon>
    </lineage>
</organism>
<dbReference type="Proteomes" id="UP000000759">
    <property type="component" value="Chromosome 14"/>
</dbReference>
<reference evidence="3" key="2">
    <citation type="submission" date="2008-08" db="EMBL/GenBank/DDBJ databases">
        <authorList>
            <consortium name="Diatom Consortium"/>
            <person name="Grigoriev I."/>
            <person name="Grimwood J."/>
            <person name="Kuo A."/>
            <person name="Otillar R.P."/>
            <person name="Salamov A."/>
            <person name="Detter J.C."/>
            <person name="Lindquist E."/>
            <person name="Shapiro H."/>
            <person name="Lucas S."/>
            <person name="Glavina del Rio T."/>
            <person name="Pitluck S."/>
            <person name="Rokhsar D."/>
            <person name="Bowler C."/>
        </authorList>
    </citation>
    <scope>GENOME REANNOTATION</scope>
    <source>
        <strain evidence="3">CCAP 1055/1</strain>
    </source>
</reference>
<name>B7G4M1_PHATC</name>
<feature type="compositionally biased region" description="Basic and acidic residues" evidence="1">
    <location>
        <begin position="297"/>
        <end position="306"/>
    </location>
</feature>
<feature type="compositionally biased region" description="Pro residues" evidence="1">
    <location>
        <begin position="321"/>
        <end position="331"/>
    </location>
</feature>
<reference evidence="2 3" key="1">
    <citation type="journal article" date="2008" name="Nature">
        <title>The Phaeodactylum genome reveals the evolutionary history of diatom genomes.</title>
        <authorList>
            <person name="Bowler C."/>
            <person name="Allen A.E."/>
            <person name="Badger J.H."/>
            <person name="Grimwood J."/>
            <person name="Jabbari K."/>
            <person name="Kuo A."/>
            <person name="Maheswari U."/>
            <person name="Martens C."/>
            <person name="Maumus F."/>
            <person name="Otillar R.P."/>
            <person name="Rayko E."/>
            <person name="Salamov A."/>
            <person name="Vandepoele K."/>
            <person name="Beszteri B."/>
            <person name="Gruber A."/>
            <person name="Heijde M."/>
            <person name="Katinka M."/>
            <person name="Mock T."/>
            <person name="Valentin K."/>
            <person name="Verret F."/>
            <person name="Berges J.A."/>
            <person name="Brownlee C."/>
            <person name="Cadoret J.P."/>
            <person name="Chiovitti A."/>
            <person name="Choi C.J."/>
            <person name="Coesel S."/>
            <person name="De Martino A."/>
            <person name="Detter J.C."/>
            <person name="Durkin C."/>
            <person name="Falciatore A."/>
            <person name="Fournet J."/>
            <person name="Haruta M."/>
            <person name="Huysman M.J."/>
            <person name="Jenkins B.D."/>
            <person name="Jiroutova K."/>
            <person name="Jorgensen R.E."/>
            <person name="Joubert Y."/>
            <person name="Kaplan A."/>
            <person name="Kroger N."/>
            <person name="Kroth P.G."/>
            <person name="La Roche J."/>
            <person name="Lindquist E."/>
            <person name="Lommer M."/>
            <person name="Martin-Jezequel V."/>
            <person name="Lopez P.J."/>
            <person name="Lucas S."/>
            <person name="Mangogna M."/>
            <person name="McGinnis K."/>
            <person name="Medlin L.K."/>
            <person name="Montsant A."/>
            <person name="Oudot-Le Secq M.P."/>
            <person name="Napoli C."/>
            <person name="Obornik M."/>
            <person name="Parker M.S."/>
            <person name="Petit J.L."/>
            <person name="Porcel B.M."/>
            <person name="Poulsen N."/>
            <person name="Robison M."/>
            <person name="Rychlewski L."/>
            <person name="Rynearson T.A."/>
            <person name="Schmutz J."/>
            <person name="Shapiro H."/>
            <person name="Siaut M."/>
            <person name="Stanley M."/>
            <person name="Sussman M.R."/>
            <person name="Taylor A.R."/>
            <person name="Vardi A."/>
            <person name="von Dassow P."/>
            <person name="Vyverman W."/>
            <person name="Willis A."/>
            <person name="Wyrwicz L.S."/>
            <person name="Rokhsar D.S."/>
            <person name="Weissenbach J."/>
            <person name="Armbrust E.V."/>
            <person name="Green B.R."/>
            <person name="Van de Peer Y."/>
            <person name="Grigoriev I.V."/>
        </authorList>
    </citation>
    <scope>NUCLEOTIDE SEQUENCE [LARGE SCALE GENOMIC DNA]</scope>
    <source>
        <strain evidence="2 3">CCAP 1055/1</strain>
    </source>
</reference>
<dbReference type="OrthoDB" id="998115at2759"/>
<evidence type="ECO:0000256" key="1">
    <source>
        <dbReference type="SAM" id="MobiDB-lite"/>
    </source>
</evidence>
<dbReference type="PaxDb" id="2850-Phatr37989"/>
<dbReference type="PANTHER" id="PTHR31152:SF1">
    <property type="entry name" value="PLAC8 FAMILY PROTEIN"/>
    <property type="match status" value="1"/>
</dbReference>
<evidence type="ECO:0000313" key="2">
    <source>
        <dbReference type="EMBL" id="EEC46479.1"/>
    </source>
</evidence>
<dbReference type="GeneID" id="7202892"/>
<dbReference type="RefSeq" id="XP_002181939.1">
    <property type="nucleotide sequence ID" value="XM_002181903.1"/>
</dbReference>
<dbReference type="HOGENOM" id="CLU_840618_0_0_1"/>
<dbReference type="KEGG" id="pti:PHATRDRAFT_37989"/>
<dbReference type="InParanoid" id="B7G4M1"/>
<sequence length="331" mass="35994">MSGVMEAGQKCVSGVCCDCWTNGCGCNGAFGAIADGLEAVNPAMEYCADCIWLMGSPLAFPLVFCFPAGPETDPPGGGWQISMLSAPLKRPLKCLLYTACTPCGQWHMRRKALKGDMTKYKLWQGMHDGPQCCARRCPGAPITIEAGTYGEQDCPNLFLCAEVTCLAGIWSTCCAFQVTRRLIKDEYNLGTDPTEHRVNSCIRFFSRLAAQLCGCAICLRCSSCLVGCCAPDSEGAQECSGEAGRASRACFQCVRICWRGIWSVKILAMGCMSAQQDYELVYDQPLTVKPVVVSNKMERGQDEQMERGAVSGEEDDSWWKKPPPAQGPSRN</sequence>
<dbReference type="PANTHER" id="PTHR31152">
    <property type="entry name" value="PLAC8 FAMILY PROTEIN"/>
    <property type="match status" value="1"/>
</dbReference>